<feature type="compositionally biased region" description="Low complexity" evidence="1">
    <location>
        <begin position="256"/>
        <end position="279"/>
    </location>
</feature>
<keyword evidence="4" id="KW-1185">Reference proteome</keyword>
<evidence type="ECO:0000256" key="1">
    <source>
        <dbReference type="SAM" id="MobiDB-lite"/>
    </source>
</evidence>
<feature type="region of interest" description="Disordered" evidence="1">
    <location>
        <begin position="248"/>
        <end position="287"/>
    </location>
</feature>
<organism evidence="3 4">
    <name type="scientific">Schistosoma japonicum</name>
    <name type="common">Blood fluke</name>
    <dbReference type="NCBI Taxonomy" id="6182"/>
    <lineage>
        <taxon>Eukaryota</taxon>
        <taxon>Metazoa</taxon>
        <taxon>Spiralia</taxon>
        <taxon>Lophotrochozoa</taxon>
        <taxon>Platyhelminthes</taxon>
        <taxon>Trematoda</taxon>
        <taxon>Digenea</taxon>
        <taxon>Strigeidida</taxon>
        <taxon>Schistosomatoidea</taxon>
        <taxon>Schistosomatidae</taxon>
        <taxon>Schistosoma</taxon>
    </lineage>
</organism>
<sequence length="528" mass="59438">MVTPEINVISNGDDAKLESVDCRTVPYQQMNTNASKQSPISHRNPLHPRMGLQHLKCMGMSDCSNSSENGVGVSLRRNGEVNFDGCGNKFDECATKLLKKYSVSPTVSLSIDMEKNKCQDEWKGKNRIRQTLLNGMMSTTRQPMKARHSLYNVMNNDKCELTEETRFVWIMLDLCKITGRASSCLMDQLGCLNGVELCCRFNNSELYRIVVVVVVVFDDEDDDNDDMKHNDQTGSLINNANSFKCDHHSNDQSAITPNTNTTSNTNTNTSISYTSSSSSPVAADKRRSLPLKCRHKWSKITSKPFSRRCSTGSIKSVQSLIENEISENGGRHEDDPNLNTKCHRGSRVFRRIRRSAQRRLSDLCKVLKYSNSTSSSKSSSSCVNVVNQSDLKLDEMNQSTERWFECGPFNQSSTTLTLLCESSENVVGSINRSVECDVGSINYPTLRCVMLSRRDFNAPFGLFVVKSEQGYRVTRLSERLIHDKLNNCIYIGDEIVQVNGIQCSDLDVNDLQELFRNHQSLVLTIINR</sequence>
<gene>
    <name evidence="3" type="ORF">EWB00_009278</name>
</gene>
<accession>A0A4Z2CME9</accession>
<dbReference type="OrthoDB" id="6269878at2759"/>
<dbReference type="AlphaFoldDB" id="A0A4Z2CME9"/>
<dbReference type="PROSITE" id="PS50106">
    <property type="entry name" value="PDZ"/>
    <property type="match status" value="1"/>
</dbReference>
<dbReference type="InterPro" id="IPR001478">
    <property type="entry name" value="PDZ"/>
</dbReference>
<dbReference type="EMBL" id="SKCS01000533">
    <property type="protein sequence ID" value="TNN05406.1"/>
    <property type="molecule type" value="Genomic_DNA"/>
</dbReference>
<name>A0A4Z2CME9_SCHJA</name>
<dbReference type="InterPro" id="IPR036034">
    <property type="entry name" value="PDZ_sf"/>
</dbReference>
<evidence type="ECO:0000313" key="4">
    <source>
        <dbReference type="Proteomes" id="UP000311919"/>
    </source>
</evidence>
<dbReference type="Gene3D" id="2.30.42.10">
    <property type="match status" value="1"/>
</dbReference>
<protein>
    <submittedName>
        <fullName evidence="3">PDZ DHR GLGF domain-containing-like protein</fullName>
    </submittedName>
</protein>
<evidence type="ECO:0000313" key="3">
    <source>
        <dbReference type="EMBL" id="TNN05406.1"/>
    </source>
</evidence>
<dbReference type="Proteomes" id="UP000311919">
    <property type="component" value="Unassembled WGS sequence"/>
</dbReference>
<reference evidence="3 4" key="1">
    <citation type="submission" date="2019-03" db="EMBL/GenBank/DDBJ databases">
        <title>An improved genome assembly of the fluke Schistosoma japonicum.</title>
        <authorList>
            <person name="Hu W."/>
            <person name="Luo F."/>
            <person name="Yin M."/>
            <person name="Mo X."/>
            <person name="Sun C."/>
            <person name="Wu Q."/>
            <person name="Zhu B."/>
            <person name="Xiang M."/>
            <person name="Wang J."/>
            <person name="Wang Y."/>
            <person name="Zhang T."/>
            <person name="Xu B."/>
            <person name="Zheng H."/>
            <person name="Feng Z."/>
        </authorList>
    </citation>
    <scope>NUCLEOTIDE SEQUENCE [LARGE SCALE GENOMIC DNA]</scope>
    <source>
        <strain evidence="3">HuSjv2</strain>
        <tissue evidence="3">Worms</tissue>
    </source>
</reference>
<evidence type="ECO:0000259" key="2">
    <source>
        <dbReference type="PROSITE" id="PS50106"/>
    </source>
</evidence>
<dbReference type="SUPFAM" id="SSF50156">
    <property type="entry name" value="PDZ domain-like"/>
    <property type="match status" value="1"/>
</dbReference>
<proteinExistence type="predicted"/>
<feature type="domain" description="PDZ" evidence="2">
    <location>
        <begin position="448"/>
        <end position="528"/>
    </location>
</feature>
<comment type="caution">
    <text evidence="3">The sequence shown here is derived from an EMBL/GenBank/DDBJ whole genome shotgun (WGS) entry which is preliminary data.</text>
</comment>